<evidence type="ECO:0000313" key="2">
    <source>
        <dbReference type="EMBL" id="HAJ1277065.1"/>
    </source>
</evidence>
<dbReference type="AlphaFoldDB" id="A0A7A7FZV3"/>
<gene>
    <name evidence="2" type="ORF">HL648_26585</name>
</gene>
<feature type="non-terminal residue" evidence="2">
    <location>
        <position position="112"/>
    </location>
</feature>
<feature type="compositionally biased region" description="Polar residues" evidence="1">
    <location>
        <begin position="62"/>
        <end position="93"/>
    </location>
</feature>
<name>A0A7A7FZV3_ECOLX</name>
<sequence length="112" mass="10804">INGDDATANNNGKTIVDGKDSTGTEIAGNNAVVNQDGTLDVSGGGHGIDITGDSATVDNAISNGGTGTQVNGDEATVNNNGKTTVDGQGSTGTEIAGNNAVVNQDGTLDVSG</sequence>
<protein>
    <recommendedName>
        <fullName evidence="3">EntS/YbdA MFS transporter</fullName>
    </recommendedName>
</protein>
<feature type="region of interest" description="Disordered" evidence="1">
    <location>
        <begin position="62"/>
        <end position="112"/>
    </location>
</feature>
<feature type="region of interest" description="Disordered" evidence="1">
    <location>
        <begin position="1"/>
        <end position="28"/>
    </location>
</feature>
<proteinExistence type="predicted"/>
<organism evidence="2">
    <name type="scientific">Escherichia coli</name>
    <dbReference type="NCBI Taxonomy" id="562"/>
    <lineage>
        <taxon>Bacteria</taxon>
        <taxon>Pseudomonadati</taxon>
        <taxon>Pseudomonadota</taxon>
        <taxon>Gammaproteobacteria</taxon>
        <taxon>Enterobacterales</taxon>
        <taxon>Enterobacteriaceae</taxon>
        <taxon>Escherichia</taxon>
    </lineage>
</organism>
<comment type="caution">
    <text evidence="2">The sequence shown here is derived from an EMBL/GenBank/DDBJ whole genome shotgun (WGS) entry which is preliminary data.</text>
</comment>
<accession>A0A7A7FZV3</accession>
<reference evidence="2" key="2">
    <citation type="submission" date="2019-09" db="EMBL/GenBank/DDBJ databases">
        <authorList>
            <consortium name="NCBI Pathogen Detection Project"/>
        </authorList>
    </citation>
    <scope>NUCLEOTIDE SEQUENCE</scope>
    <source>
        <strain evidence="2">EC00659</strain>
    </source>
</reference>
<evidence type="ECO:0008006" key="3">
    <source>
        <dbReference type="Google" id="ProtNLM"/>
    </source>
</evidence>
<reference evidence="2" key="1">
    <citation type="journal article" date="2018" name="Genome Biol.">
        <title>SKESA: strategic k-mer extension for scrupulous assemblies.</title>
        <authorList>
            <person name="Souvorov A."/>
            <person name="Agarwala R."/>
            <person name="Lipman D.J."/>
        </authorList>
    </citation>
    <scope>NUCLEOTIDE SEQUENCE</scope>
    <source>
        <strain evidence="2">EC00659</strain>
    </source>
</reference>
<feature type="non-terminal residue" evidence="2">
    <location>
        <position position="1"/>
    </location>
</feature>
<evidence type="ECO:0000256" key="1">
    <source>
        <dbReference type="SAM" id="MobiDB-lite"/>
    </source>
</evidence>
<dbReference type="EMBL" id="DABHBY010000139">
    <property type="protein sequence ID" value="HAJ1277065.1"/>
    <property type="molecule type" value="Genomic_DNA"/>
</dbReference>